<organism evidence="9 10">
    <name type="scientific">Legionella cherrii</name>
    <dbReference type="NCBI Taxonomy" id="28084"/>
    <lineage>
        <taxon>Bacteria</taxon>
        <taxon>Pseudomonadati</taxon>
        <taxon>Pseudomonadota</taxon>
        <taxon>Gammaproteobacteria</taxon>
        <taxon>Legionellales</taxon>
        <taxon>Legionellaceae</taxon>
        <taxon>Legionella</taxon>
    </lineage>
</organism>
<proteinExistence type="predicted"/>
<name>A0A0W0SCR1_9GAMM</name>
<dbReference type="InterPro" id="IPR037185">
    <property type="entry name" value="EmrE-like"/>
</dbReference>
<dbReference type="Pfam" id="PF00892">
    <property type="entry name" value="EamA"/>
    <property type="match status" value="2"/>
</dbReference>
<gene>
    <name evidence="9" type="ORF">Lche_3190</name>
</gene>
<comment type="subcellular location">
    <subcellularLocation>
        <location evidence="1">Cell membrane</location>
        <topology evidence="1">Multi-pass membrane protein</topology>
    </subcellularLocation>
</comment>
<evidence type="ECO:0000256" key="1">
    <source>
        <dbReference type="ARBA" id="ARBA00004651"/>
    </source>
</evidence>
<dbReference type="InterPro" id="IPR050638">
    <property type="entry name" value="AA-Vitamin_Transporters"/>
</dbReference>
<feature type="transmembrane region" description="Helical" evidence="7">
    <location>
        <begin position="42"/>
        <end position="62"/>
    </location>
</feature>
<feature type="domain" description="EamA" evidence="8">
    <location>
        <begin position="13"/>
        <end position="153"/>
    </location>
</feature>
<feature type="compositionally biased region" description="Basic and acidic residues" evidence="6">
    <location>
        <begin position="303"/>
        <end position="335"/>
    </location>
</feature>
<dbReference type="PATRIC" id="fig|28084.5.peg.3463"/>
<dbReference type="PANTHER" id="PTHR32322">
    <property type="entry name" value="INNER MEMBRANE TRANSPORTER"/>
    <property type="match status" value="1"/>
</dbReference>
<keyword evidence="4 7" id="KW-1133">Transmembrane helix</keyword>
<keyword evidence="2" id="KW-1003">Cell membrane</keyword>
<evidence type="ECO:0000259" key="8">
    <source>
        <dbReference type="Pfam" id="PF00892"/>
    </source>
</evidence>
<keyword evidence="5 7" id="KW-0472">Membrane</keyword>
<feature type="transmembrane region" description="Helical" evidence="7">
    <location>
        <begin position="255"/>
        <end position="272"/>
    </location>
</feature>
<feature type="transmembrane region" description="Helical" evidence="7">
    <location>
        <begin position="160"/>
        <end position="178"/>
    </location>
</feature>
<evidence type="ECO:0000256" key="7">
    <source>
        <dbReference type="SAM" id="Phobius"/>
    </source>
</evidence>
<feature type="region of interest" description="Disordered" evidence="6">
    <location>
        <begin position="303"/>
        <end position="343"/>
    </location>
</feature>
<dbReference type="AlphaFoldDB" id="A0A0W0SCR1"/>
<keyword evidence="3 7" id="KW-0812">Transmembrane</keyword>
<evidence type="ECO:0000313" key="10">
    <source>
        <dbReference type="Proteomes" id="UP000054921"/>
    </source>
</evidence>
<reference evidence="9 10" key="1">
    <citation type="submission" date="2015-11" db="EMBL/GenBank/DDBJ databases">
        <title>Genomic analysis of 38 Legionella species identifies large and diverse effector repertoires.</title>
        <authorList>
            <person name="Burstein D."/>
            <person name="Amaro F."/>
            <person name="Zusman T."/>
            <person name="Lifshitz Z."/>
            <person name="Cohen O."/>
            <person name="Gilbert J.A."/>
            <person name="Pupko T."/>
            <person name="Shuman H.A."/>
            <person name="Segal G."/>
        </authorList>
    </citation>
    <scope>NUCLEOTIDE SEQUENCE [LARGE SCALE GENOMIC DNA]</scope>
    <source>
        <strain evidence="9 10">ORW</strain>
    </source>
</reference>
<evidence type="ECO:0000256" key="6">
    <source>
        <dbReference type="SAM" id="MobiDB-lite"/>
    </source>
</evidence>
<evidence type="ECO:0000313" key="9">
    <source>
        <dbReference type="EMBL" id="KTC81170.1"/>
    </source>
</evidence>
<feature type="transmembrane region" description="Helical" evidence="7">
    <location>
        <begin position="278"/>
        <end position="295"/>
    </location>
</feature>
<accession>A0A0W0SCR1</accession>
<feature type="transmembrane region" description="Helical" evidence="7">
    <location>
        <begin position="15"/>
        <end position="36"/>
    </location>
</feature>
<dbReference type="Proteomes" id="UP000054921">
    <property type="component" value="Unassembled WGS sequence"/>
</dbReference>
<dbReference type="PANTHER" id="PTHR32322:SF18">
    <property type="entry name" value="S-ADENOSYLMETHIONINE_S-ADENOSYLHOMOCYSTEINE TRANSPORTER"/>
    <property type="match status" value="1"/>
</dbReference>
<feature type="transmembrane region" description="Helical" evidence="7">
    <location>
        <begin position="83"/>
        <end position="103"/>
    </location>
</feature>
<protein>
    <submittedName>
        <fullName evidence="9">Drug/transporter permease</fullName>
    </submittedName>
</protein>
<evidence type="ECO:0000256" key="2">
    <source>
        <dbReference type="ARBA" id="ARBA00022475"/>
    </source>
</evidence>
<sequence>MIKIMSNKTYSNPGYWYAILSAVLFGAATPAAKFLLDKIHPLLLAGLLYLGSAVGLFIIFFFQRYLTKSATKEASLRSSDLPWLSSAVLLGGIIGPVLLMVGLMRLPAASASLLLNLESVFTAVIAWFAFKEHVDRNIALGMMSIVIGSFMLSWKGSLTYQSLSGPSLIAGACLCWAIDNNLTRKISAANPLQIAMIKSLIAGLTNITIAMVFGAILPSSVFIISAGIVGFLGYGVSLLLFILGLRHIGTARTGAYFALAPFVGAGFAIIFLNEPVSVQLLLASLFMGIGIWLHLSEHHSHAHQHEAIEHEHRHTHDEHHQHEHQPTDPPGEPHTHWHQHKPLYHTHPHFPDIHHRHKH</sequence>
<feature type="transmembrane region" description="Helical" evidence="7">
    <location>
        <begin position="223"/>
        <end position="243"/>
    </location>
</feature>
<feature type="transmembrane region" description="Helical" evidence="7">
    <location>
        <begin position="199"/>
        <end position="217"/>
    </location>
</feature>
<dbReference type="EMBL" id="LNXW01000013">
    <property type="protein sequence ID" value="KTC81170.1"/>
    <property type="molecule type" value="Genomic_DNA"/>
</dbReference>
<dbReference type="InterPro" id="IPR000620">
    <property type="entry name" value="EamA_dom"/>
</dbReference>
<evidence type="ECO:0000256" key="4">
    <source>
        <dbReference type="ARBA" id="ARBA00022989"/>
    </source>
</evidence>
<dbReference type="SUPFAM" id="SSF103481">
    <property type="entry name" value="Multidrug resistance efflux transporter EmrE"/>
    <property type="match status" value="2"/>
</dbReference>
<dbReference type="GO" id="GO:0005886">
    <property type="term" value="C:plasma membrane"/>
    <property type="evidence" value="ECO:0007669"/>
    <property type="project" value="UniProtKB-SubCell"/>
</dbReference>
<evidence type="ECO:0000256" key="5">
    <source>
        <dbReference type="ARBA" id="ARBA00023136"/>
    </source>
</evidence>
<comment type="caution">
    <text evidence="9">The sequence shown here is derived from an EMBL/GenBank/DDBJ whole genome shotgun (WGS) entry which is preliminary data.</text>
</comment>
<feature type="domain" description="EamA" evidence="8">
    <location>
        <begin position="164"/>
        <end position="293"/>
    </location>
</feature>
<evidence type="ECO:0000256" key="3">
    <source>
        <dbReference type="ARBA" id="ARBA00022692"/>
    </source>
</evidence>
<feature type="transmembrane region" description="Helical" evidence="7">
    <location>
        <begin position="137"/>
        <end position="154"/>
    </location>
</feature>
<feature type="transmembrane region" description="Helical" evidence="7">
    <location>
        <begin position="109"/>
        <end position="130"/>
    </location>
</feature>